<dbReference type="EMBL" id="JAAOLX010000007">
    <property type="protein sequence ID" value="NHQ87296.1"/>
    <property type="molecule type" value="Genomic_DNA"/>
</dbReference>
<feature type="domain" description="Phage tail collar" evidence="1">
    <location>
        <begin position="6"/>
        <end position="62"/>
    </location>
</feature>
<proteinExistence type="predicted"/>
<evidence type="ECO:0000313" key="2">
    <source>
        <dbReference type="EMBL" id="NHQ87296.1"/>
    </source>
</evidence>
<dbReference type="SUPFAM" id="SSF88874">
    <property type="entry name" value="Receptor-binding domain of short tail fibre protein gp12"/>
    <property type="match status" value="1"/>
</dbReference>
<organism evidence="2 3">
    <name type="scientific">Iodobacter violaceini</name>
    <dbReference type="NCBI Taxonomy" id="3044271"/>
    <lineage>
        <taxon>Bacteria</taxon>
        <taxon>Pseudomonadati</taxon>
        <taxon>Pseudomonadota</taxon>
        <taxon>Betaproteobacteria</taxon>
        <taxon>Neisseriales</taxon>
        <taxon>Chitinibacteraceae</taxon>
        <taxon>Iodobacter</taxon>
    </lineage>
</organism>
<comment type="caution">
    <text evidence="2">The sequence shown here is derived from an EMBL/GenBank/DDBJ whole genome shotgun (WGS) entry which is preliminary data.</text>
</comment>
<dbReference type="RefSeq" id="WP_166827468.1">
    <property type="nucleotide sequence ID" value="NZ_JAAOLX010000007.1"/>
</dbReference>
<protein>
    <submittedName>
        <fullName evidence="2">Phage tail protein</fullName>
    </submittedName>
</protein>
<dbReference type="InterPro" id="IPR011083">
    <property type="entry name" value="Phage_tail_collar_dom"/>
</dbReference>
<reference evidence="2 3" key="1">
    <citation type="submission" date="2020-03" db="EMBL/GenBank/DDBJ databases">
        <title>Draft genome sequence of environmentally isolated violet-colored cultures.</title>
        <authorList>
            <person name="Wilson H.S."/>
        </authorList>
    </citation>
    <scope>NUCLEOTIDE SEQUENCE [LARGE SCALE GENOMIC DNA]</scope>
    <source>
        <strain evidence="2 3">HSC-16F04</strain>
    </source>
</reference>
<gene>
    <name evidence="2" type="ORF">HA050_14355</name>
</gene>
<name>A0ABX0KRP4_9NEIS</name>
<evidence type="ECO:0000259" key="1">
    <source>
        <dbReference type="Pfam" id="PF07484"/>
    </source>
</evidence>
<dbReference type="Proteomes" id="UP000712570">
    <property type="component" value="Unassembled WGS sequence"/>
</dbReference>
<dbReference type="Gene3D" id="3.90.1340.10">
    <property type="entry name" value="Phage tail collar domain"/>
    <property type="match status" value="1"/>
</dbReference>
<sequence>MEAYLGTILAFGCDYPPPDWAQCMGQTLQVSQNNALFAVLGNHYGGTAAQTFMLPNLAGRMPIGVGPAQPSVPLPAYSVGNTGGHQAVTLLVNNLPAHSHAMQSLSVNFQAAGTATSPLSSPSATNSFIGASGAGTGLATIWSTTLSNPINVGGLSASGSTSPTGSGQAINVVNPYLALNFCIAISGLFPVRQ</sequence>
<keyword evidence="3" id="KW-1185">Reference proteome</keyword>
<evidence type="ECO:0000313" key="3">
    <source>
        <dbReference type="Proteomes" id="UP000712570"/>
    </source>
</evidence>
<dbReference type="Pfam" id="PF07484">
    <property type="entry name" value="Collar"/>
    <property type="match status" value="1"/>
</dbReference>
<dbReference type="InterPro" id="IPR037053">
    <property type="entry name" value="Phage_tail_collar_dom_sf"/>
</dbReference>
<accession>A0ABX0KRP4</accession>